<comment type="function">
    <text evidence="12">Transport of potassium into the cell. Likely operates as a K(+):H(+) symporter.</text>
</comment>
<comment type="catalytic activity">
    <reaction evidence="12">
        <text>K(+)(in) + H(+)(in) = K(+)(out) + H(+)(out)</text>
        <dbReference type="Rhea" id="RHEA:28490"/>
        <dbReference type="ChEBI" id="CHEBI:15378"/>
        <dbReference type="ChEBI" id="CHEBI:29103"/>
    </reaction>
</comment>
<feature type="transmembrane region" description="Helical" evidence="12">
    <location>
        <begin position="300"/>
        <end position="320"/>
    </location>
</feature>
<evidence type="ECO:0000256" key="4">
    <source>
        <dbReference type="ARBA" id="ARBA00022475"/>
    </source>
</evidence>
<feature type="transmembrane region" description="Helical" evidence="12">
    <location>
        <begin position="179"/>
        <end position="200"/>
    </location>
</feature>
<keyword evidence="3 12" id="KW-0813">Transport</keyword>
<name>A0A3A8JVD9_9BACT</name>
<feature type="transmembrane region" description="Helical" evidence="12">
    <location>
        <begin position="62"/>
        <end position="82"/>
    </location>
</feature>
<dbReference type="PANTHER" id="PTHR30540">
    <property type="entry name" value="OSMOTIC STRESS POTASSIUM TRANSPORTER"/>
    <property type="match status" value="1"/>
</dbReference>
<evidence type="ECO:0000256" key="6">
    <source>
        <dbReference type="ARBA" id="ARBA00022692"/>
    </source>
</evidence>
<dbReference type="InterPro" id="IPR023051">
    <property type="entry name" value="Kup"/>
</dbReference>
<reference evidence="16" key="1">
    <citation type="submission" date="2018-09" db="EMBL/GenBank/DDBJ databases">
        <authorList>
            <person name="Livingstone P.G."/>
            <person name="Whitworth D.E."/>
        </authorList>
    </citation>
    <scope>NUCLEOTIDE SEQUENCE [LARGE SCALE GENOMIC DNA]</scope>
    <source>
        <strain evidence="16">CA054A</strain>
    </source>
</reference>
<keyword evidence="10 12" id="KW-0406">Ion transport</keyword>
<dbReference type="GO" id="GO:0015079">
    <property type="term" value="F:potassium ion transmembrane transporter activity"/>
    <property type="evidence" value="ECO:0007669"/>
    <property type="project" value="UniProtKB-UniRule"/>
</dbReference>
<comment type="subcellular location">
    <subcellularLocation>
        <location evidence="12">Cell membrane</location>
        <topology evidence="12">Multi-pass membrane protein</topology>
    </subcellularLocation>
    <subcellularLocation>
        <location evidence="1">Membrane</location>
        <topology evidence="1">Multi-pass membrane protein</topology>
    </subcellularLocation>
</comment>
<evidence type="ECO:0000259" key="14">
    <source>
        <dbReference type="Pfam" id="PF22776"/>
    </source>
</evidence>
<feature type="transmembrane region" description="Helical" evidence="12">
    <location>
        <begin position="437"/>
        <end position="455"/>
    </location>
</feature>
<evidence type="ECO:0000313" key="15">
    <source>
        <dbReference type="EMBL" id="RKG93533.1"/>
    </source>
</evidence>
<feature type="transmembrane region" description="Helical" evidence="12">
    <location>
        <begin position="379"/>
        <end position="399"/>
    </location>
</feature>
<evidence type="ECO:0000313" key="16">
    <source>
        <dbReference type="Proteomes" id="UP000268094"/>
    </source>
</evidence>
<feature type="transmembrane region" description="Helical" evidence="12">
    <location>
        <begin position="352"/>
        <end position="373"/>
    </location>
</feature>
<comment type="similarity">
    <text evidence="2 12">Belongs to the HAK/KUP transporter (TC 2.A.72) family.</text>
</comment>
<evidence type="ECO:0000256" key="7">
    <source>
        <dbReference type="ARBA" id="ARBA00022847"/>
    </source>
</evidence>
<keyword evidence="9 12" id="KW-1133">Transmembrane helix</keyword>
<organism evidence="15 16">
    <name type="scientific">Corallococcus terminator</name>
    <dbReference type="NCBI Taxonomy" id="2316733"/>
    <lineage>
        <taxon>Bacteria</taxon>
        <taxon>Pseudomonadati</taxon>
        <taxon>Myxococcota</taxon>
        <taxon>Myxococcia</taxon>
        <taxon>Myxococcales</taxon>
        <taxon>Cystobacterineae</taxon>
        <taxon>Myxococcaceae</taxon>
        <taxon>Corallococcus</taxon>
    </lineage>
</organism>
<evidence type="ECO:0000256" key="5">
    <source>
        <dbReference type="ARBA" id="ARBA00022538"/>
    </source>
</evidence>
<feature type="domain" description="K+ potassium transporter integral membrane" evidence="13">
    <location>
        <begin position="24"/>
        <end position="478"/>
    </location>
</feature>
<evidence type="ECO:0000256" key="2">
    <source>
        <dbReference type="ARBA" id="ARBA00007019"/>
    </source>
</evidence>
<evidence type="ECO:0000256" key="8">
    <source>
        <dbReference type="ARBA" id="ARBA00022958"/>
    </source>
</evidence>
<comment type="caution">
    <text evidence="15">The sequence shown here is derived from an EMBL/GenBank/DDBJ whole genome shotgun (WGS) entry which is preliminary data.</text>
</comment>
<keyword evidence="7 12" id="KW-0769">Symport</keyword>
<evidence type="ECO:0000256" key="11">
    <source>
        <dbReference type="ARBA" id="ARBA00023136"/>
    </source>
</evidence>
<feature type="transmembrane region" description="Helical" evidence="12">
    <location>
        <begin position="227"/>
        <end position="248"/>
    </location>
</feature>
<dbReference type="OrthoDB" id="9805577at2"/>
<dbReference type="InterPro" id="IPR003855">
    <property type="entry name" value="K+_transporter"/>
</dbReference>
<accession>A0A3A8JVD9</accession>
<dbReference type="EMBL" id="RAVZ01000007">
    <property type="protein sequence ID" value="RKG93533.1"/>
    <property type="molecule type" value="Genomic_DNA"/>
</dbReference>
<dbReference type="InterPro" id="IPR053952">
    <property type="entry name" value="K_trans_C"/>
</dbReference>
<evidence type="ECO:0000256" key="12">
    <source>
        <dbReference type="HAMAP-Rule" id="MF_01522"/>
    </source>
</evidence>
<keyword evidence="6 12" id="KW-0812">Transmembrane</keyword>
<keyword evidence="8 12" id="KW-0630">Potassium</keyword>
<evidence type="ECO:0000259" key="13">
    <source>
        <dbReference type="Pfam" id="PF02705"/>
    </source>
</evidence>
<keyword evidence="4 12" id="KW-1003">Cell membrane</keyword>
<feature type="transmembrane region" description="Helical" evidence="12">
    <location>
        <begin position="260"/>
        <end position="280"/>
    </location>
</feature>
<evidence type="ECO:0000256" key="3">
    <source>
        <dbReference type="ARBA" id="ARBA00022448"/>
    </source>
</evidence>
<dbReference type="Proteomes" id="UP000268094">
    <property type="component" value="Unassembled WGS sequence"/>
</dbReference>
<evidence type="ECO:0000256" key="9">
    <source>
        <dbReference type="ARBA" id="ARBA00022989"/>
    </source>
</evidence>
<feature type="domain" description="K+ potassium transporter C-terminal" evidence="14">
    <location>
        <begin position="489"/>
        <end position="637"/>
    </location>
</feature>
<keyword evidence="11 12" id="KW-0472">Membrane</keyword>
<dbReference type="HAMAP" id="MF_01522">
    <property type="entry name" value="Kup"/>
    <property type="match status" value="1"/>
</dbReference>
<dbReference type="AlphaFoldDB" id="A0A3A8JVD9"/>
<gene>
    <name evidence="12" type="primary">kup</name>
    <name evidence="15" type="ORF">D7V88_02270</name>
</gene>
<keyword evidence="5 12" id="KW-0633">Potassium transport</keyword>
<dbReference type="InterPro" id="IPR053951">
    <property type="entry name" value="K_trans_N"/>
</dbReference>
<dbReference type="PANTHER" id="PTHR30540:SF79">
    <property type="entry name" value="LOW AFFINITY POTASSIUM TRANSPORT SYSTEM PROTEIN KUP"/>
    <property type="match status" value="1"/>
</dbReference>
<dbReference type="RefSeq" id="WP_120538928.1">
    <property type="nucleotide sequence ID" value="NZ_RAVZ01000007.1"/>
</dbReference>
<proteinExistence type="inferred from homology"/>
<feature type="transmembrane region" description="Helical" evidence="12">
    <location>
        <begin position="411"/>
        <end position="431"/>
    </location>
</feature>
<evidence type="ECO:0000256" key="10">
    <source>
        <dbReference type="ARBA" id="ARBA00023065"/>
    </source>
</evidence>
<dbReference type="GO" id="GO:0015293">
    <property type="term" value="F:symporter activity"/>
    <property type="evidence" value="ECO:0007669"/>
    <property type="project" value="UniProtKB-UniRule"/>
</dbReference>
<evidence type="ECO:0000256" key="1">
    <source>
        <dbReference type="ARBA" id="ARBA00004141"/>
    </source>
</evidence>
<protein>
    <recommendedName>
        <fullName evidence="12">Probable potassium transport system protein Kup</fullName>
    </recommendedName>
</protein>
<feature type="transmembrane region" description="Helical" evidence="12">
    <location>
        <begin position="154"/>
        <end position="172"/>
    </location>
</feature>
<dbReference type="Pfam" id="PF02705">
    <property type="entry name" value="K_trans"/>
    <property type="match status" value="1"/>
</dbReference>
<feature type="transmembrane region" description="Helical" evidence="12">
    <location>
        <begin position="115"/>
        <end position="134"/>
    </location>
</feature>
<sequence length="637" mass="68538">MNAPSDSTAPSSEGPDSPKRIATLALGAVGIVYGDIGTSPLYALRECFTGTHGVTPTPANVLGVLSLIVWSLIIVVSVKYLIFVMRADNRGEGGILALMALAMQRPRGQSHRARPLLITLGLFGAALIYGDGVITPAISVLSAVEGLSVATPVFKPYVIPISLVILVLLFLVQRKGTAGIGAVFGPLMCVWFLVLAVLGVKELVHNPAVLWSLSPVHGVTFFMDNGWHGFLVLGAVILVVTGGEALYADMGHFGAGPIRRAWFMLVLPSLVLNYLGQGALLLRHAEAARNPFFLLAPEWALYPLVALSTAAAVIASQALISGSFSTTRQAMQLGYCPRMEVVHTSAEEMGQIYLPGLNSALLVGVIALVLGFGSSSRLAAAYGIAVTTTMGITTMLAYVVARERWGVRRAVALPIAGLFMLVDLAFFGANATKIADGGWFPLLLAVCVFTLMTTWKRGRDILAAKLRAASISLKDLLDSFGDHPPVRVPGTAIFMTGNPEGTPPALLHNLKHNKVLHEQVVLLTIISEEIPHVVGTERVEVEPLEQGFVRVIARYGFMENPSIPDILKRCREKGLQFQLMGTSFFLGRETLIPTKKRSMAGWREALFSWMSRNARSATAYFRIPPNRVVELGSQVEL</sequence>
<keyword evidence="16" id="KW-1185">Reference proteome</keyword>
<dbReference type="GO" id="GO:0005886">
    <property type="term" value="C:plasma membrane"/>
    <property type="evidence" value="ECO:0007669"/>
    <property type="project" value="UniProtKB-SubCell"/>
</dbReference>
<dbReference type="Pfam" id="PF22776">
    <property type="entry name" value="K_trans_C"/>
    <property type="match status" value="1"/>
</dbReference>